<evidence type="ECO:0000259" key="2">
    <source>
        <dbReference type="Pfam" id="PF04760"/>
    </source>
</evidence>
<reference evidence="4" key="1">
    <citation type="journal article" date="2010" name="Environ. Microbiol.">
        <title>The genome of Syntrophomonas wolfei: new insights into syntrophic metabolism and biohydrogen production.</title>
        <authorList>
            <person name="Sieber J.R."/>
            <person name="Sims D.R."/>
            <person name="Han C."/>
            <person name="Kim E."/>
            <person name="Lykidis A."/>
            <person name="Lapidus A.L."/>
            <person name="McDonnald E."/>
            <person name="Rohlin L."/>
            <person name="Culley D.E."/>
            <person name="Gunsalus R."/>
            <person name="McInerney M.J."/>
        </authorList>
    </citation>
    <scope>NUCLEOTIDE SEQUENCE [LARGE SCALE GENOMIC DNA]</scope>
    <source>
        <strain evidence="4">DSM 2245B / Goettingen</strain>
    </source>
</reference>
<dbReference type="Pfam" id="PF04760">
    <property type="entry name" value="IF2_N"/>
    <property type="match status" value="1"/>
</dbReference>
<evidence type="ECO:0000256" key="1">
    <source>
        <dbReference type="SAM" id="Phobius"/>
    </source>
</evidence>
<evidence type="ECO:0000313" key="4">
    <source>
        <dbReference type="Proteomes" id="UP000001968"/>
    </source>
</evidence>
<feature type="transmembrane region" description="Helical" evidence="1">
    <location>
        <begin position="6"/>
        <end position="25"/>
    </location>
</feature>
<accession>Q0AYK5</accession>
<gene>
    <name evidence="3" type="ordered locus">Swol_0881</name>
</gene>
<dbReference type="Proteomes" id="UP000001968">
    <property type="component" value="Chromosome"/>
</dbReference>
<name>Q0AYK5_SYNWW</name>
<proteinExistence type="predicted"/>
<protein>
    <recommendedName>
        <fullName evidence="2">Translation initiation factor IF-2 N-terminal domain-containing protein</fullName>
    </recommendedName>
</protein>
<dbReference type="Gene3D" id="1.10.10.2480">
    <property type="match status" value="1"/>
</dbReference>
<dbReference type="eggNOG" id="ENOG50324IS">
    <property type="taxonomic scope" value="Bacteria"/>
</dbReference>
<keyword evidence="1" id="KW-1133">Transmembrane helix</keyword>
<dbReference type="AlphaFoldDB" id="Q0AYK5"/>
<keyword evidence="1" id="KW-0472">Membrane</keyword>
<dbReference type="HOGENOM" id="CLU_1133156_0_0_9"/>
<feature type="domain" description="Translation initiation factor IF-2 N-terminal" evidence="2">
    <location>
        <begin position="112"/>
        <end position="158"/>
    </location>
</feature>
<dbReference type="KEGG" id="swo:Swol_0881"/>
<keyword evidence="1" id="KW-0812">Transmembrane</keyword>
<dbReference type="STRING" id="335541.Swol_0881"/>
<dbReference type="InterPro" id="IPR006847">
    <property type="entry name" value="IF2_N"/>
</dbReference>
<dbReference type="EMBL" id="CP000448">
    <property type="protein sequence ID" value="ABI68199.1"/>
    <property type="molecule type" value="Genomic_DNA"/>
</dbReference>
<sequence>MNPITSYSVLVALVLVILLIFIFIIQKSHMSNYSQELKQTVLEAGFIRDELEKMMENSLSISELILGRLDTEASSVNYSSSREDDLLAIQEMEEETISPHLPPGEEQGSATKVRLYELARELEMSSKDLIQLLNDKGYTYSHHMNQISQETAEIIKDKVLRRDDPISLPDSFMEKALLFEEETTTREELPWLEFSLDELRTAHPYLAVRSLHEKGYNIKEIAQLLERGQGEVELILNLTRKKSVM</sequence>
<organism evidence="3 4">
    <name type="scientific">Syntrophomonas wolfei subsp. wolfei (strain DSM 2245B / Goettingen)</name>
    <dbReference type="NCBI Taxonomy" id="335541"/>
    <lineage>
        <taxon>Bacteria</taxon>
        <taxon>Bacillati</taxon>
        <taxon>Bacillota</taxon>
        <taxon>Clostridia</taxon>
        <taxon>Eubacteriales</taxon>
        <taxon>Syntrophomonadaceae</taxon>
        <taxon>Syntrophomonas</taxon>
    </lineage>
</organism>
<dbReference type="RefSeq" id="WP_011640304.1">
    <property type="nucleotide sequence ID" value="NC_008346.1"/>
</dbReference>
<evidence type="ECO:0000313" key="3">
    <source>
        <dbReference type="EMBL" id="ABI68199.1"/>
    </source>
</evidence>
<keyword evidence="4" id="KW-1185">Reference proteome</keyword>